<sequence length="182" mass="21888">MSQERFDGYIESLLEGKEVSVSEFMYYDFLKHVKHKALEDKNIEEKFKTFYRTVHNDEDVPYITMELLDKSGKQNKPDYYKWGEKDYELYVKGEMILSGHQADVREKIEEMLEEVTDIYHVSLQESSDEGYFQVYLHSDNEQEDFDTLDTYDLDYDMDEDKQTRIIKEICKINDIKEVVYND</sequence>
<proteinExistence type="predicted"/>
<dbReference type="EMBL" id="QWEH01000007">
    <property type="protein sequence ID" value="RHW31945.1"/>
    <property type="molecule type" value="Genomic_DNA"/>
</dbReference>
<dbReference type="Proteomes" id="UP000285456">
    <property type="component" value="Unassembled WGS sequence"/>
</dbReference>
<organism evidence="1 2">
    <name type="scientific">Oceanobacillus profundus</name>
    <dbReference type="NCBI Taxonomy" id="372463"/>
    <lineage>
        <taxon>Bacteria</taxon>
        <taxon>Bacillati</taxon>
        <taxon>Bacillota</taxon>
        <taxon>Bacilli</taxon>
        <taxon>Bacillales</taxon>
        <taxon>Bacillaceae</taxon>
        <taxon>Oceanobacillus</taxon>
    </lineage>
</organism>
<protein>
    <submittedName>
        <fullName evidence="1">Uncharacterized protein</fullName>
    </submittedName>
</protein>
<dbReference type="RefSeq" id="WP_118889503.1">
    <property type="nucleotide sequence ID" value="NZ_PHUT01000007.1"/>
</dbReference>
<evidence type="ECO:0000313" key="1">
    <source>
        <dbReference type="EMBL" id="RHW31945.1"/>
    </source>
</evidence>
<dbReference type="AlphaFoldDB" id="A0A417YGN0"/>
<name>A0A417YGN0_9BACI</name>
<keyword evidence="2" id="KW-1185">Reference proteome</keyword>
<comment type="caution">
    <text evidence="1">The sequence shown here is derived from an EMBL/GenBank/DDBJ whole genome shotgun (WGS) entry which is preliminary data.</text>
</comment>
<gene>
    <name evidence="1" type="ORF">D1B32_11950</name>
</gene>
<accession>A0A417YGN0</accession>
<evidence type="ECO:0000313" key="2">
    <source>
        <dbReference type="Proteomes" id="UP000285456"/>
    </source>
</evidence>
<reference evidence="1 2" key="1">
    <citation type="journal article" date="2007" name="Int. J. Syst. Evol. Microbiol.">
        <title>Oceanobacillus profundus sp. nov., isolated from a deep-sea sediment core.</title>
        <authorList>
            <person name="Kim Y.G."/>
            <person name="Choi D.H."/>
            <person name="Hyun S."/>
            <person name="Cho B.C."/>
        </authorList>
    </citation>
    <scope>NUCLEOTIDE SEQUENCE [LARGE SCALE GENOMIC DNA]</scope>
    <source>
        <strain evidence="1 2">DSM 18246</strain>
    </source>
</reference>